<gene>
    <name evidence="3" type="ORF">ENN26_09410</name>
</gene>
<dbReference type="PANTHER" id="PTHR36842">
    <property type="entry name" value="PROTEIN TOLB HOMOLOG"/>
    <property type="match status" value="1"/>
</dbReference>
<sequence>MKKEKLLMKRMTTLLIALFFIVAFIQVAFGGLGSSYRQYGTLSDGRKWEKVFFTANARNDPWSIEWQQGYVSGVLDFPELSSIDPSSVKVVITNATNFDHYQIGSISGNSLSLYIYIKDKNAYTLWVEGYVYAEEPRSTSGIPDLTVAYPVQFSPSTVSQGGSLTVSWTEKNQGSGPAGSYSTGVYLGISEYGRDYLLGRFTRSGLGAGQSASYTASFTIPQSIPPGSYYVTIFIDDLNSVVESNENNNVGSSTPSKVNVASSTGTIRVIAQYVDGVAASNAKVYVDGQLKGYTDSSGTLMVSVPAGSHSVQVSQDVMGITNKYVSDTVSVSVPIGTCVDAKVVLKCQGGCVQITSGSASPSSAKPGDAVTVTVKYVFFHCCSGCCVVKANAFGDWAKTTQLAVVHDGCEGTFHTEITKTFTFTLPATIGPGTHYVRVGFNYDYSFKSSYDDLASTDHIDIPIGVAAPGYVLTVNVKHADGSAVQGAYVCAGGTCAYADSYGTARLSLQQGTYTVKATKDYDISGTKISYYGDQSVTVTGSTSIDLNVMPQGGCFYLRSFQLSKSSLNPGETVSGSAEWVFAKCCPSCIVYAVVYDQAGKEVARLWQGGDSGYTHQVITKTFTYTAPSTPGTYCLTLNVAYDYSPPGPSQGITGKTCFTVSQQTVLDGQITGVNPSSVSASPGQSVQFTFTVKNTGNVVSDYHVYFPDGSLFGYVSGTITLNPGQQGQITLTGTVPSGAQPGSYSVDVYFEMAQHGQPWQKTQKWGSVQVNVQGPQPGYIRATITNNDDDTLDVYLYIDGALKLSALSRPPGSTFTSDPISVQGNIQHTVTIKWRDPDTSQEYSKSVNVYVPQGQTVTATLTIDLHTAGSPKLEITHNFPSQVTSGNTFSVTVSVRNSGTADATNVASGISWSGDAFSSLGCTGTWRKDRLVPGEAMQYTCSLKAGKPGTYTVEVSAVADSGVSAKSTIQVVVLEAKDTTPPSVKVIAPAGGEVLTPGTTFRIKWQATDNIGVAKISIYLYQASGLASVIASNIQNTGYYDWTVPDNPGSYYIRIVAVDTSGNTGTADSPQFTIAQIQQKQPPTLALNNPQINSLTVTISGTATPGYTGATITRIHWDWGDGKSEDTWLPATHTYTTPGTYTVTVTAYQSDGLTTAKTITVTLQATNKPPVADFSYTPSNPLTDEPVSFTDKSYDPDGSIVFWRWDFGDGTTSSERNPKHTYLFPGTYMITLTVRDDKGAEKVISKTIYVNKKETIPKEVARKLSELARGKSAFFKSLAEFIDTKTDPRKYLDQFASDLRNLVEFLGKPPENVEDFSKKILEDFLMQIVDPEGITDTANALGKISVVTAYAFGELSDVNFWYVIWTNEPLKSDLKELAIEMSKTAALFDEEANCWEGITTGKCDINYLKDVLNREKDQLIRLKAAVNKKIESVLSTFRNPSPGVVLDDYKRVVEGNILKYELPPPSYPYEAVEVSLEQTPKPAKNFWEFWIKDPSYDIEIYSHYYYFPLSGQCRKNERQLATGACLVDWSDRNRFGSMSATWSVNDLYPPGTFQYDGLQLIIRVKNLGGDNAFTFWTDEGIKEAQIRVKVVYKSSGKYIQLYSFGAQQIENLRSNLIIILDNYLETAKKLYEKL</sequence>
<dbReference type="Pfam" id="PF10342">
    <property type="entry name" value="Kre9_KNH"/>
    <property type="match status" value="1"/>
</dbReference>
<accession>A0A7C1GQY1</accession>
<dbReference type="Pfam" id="PF07705">
    <property type="entry name" value="CARDB"/>
    <property type="match status" value="2"/>
</dbReference>
<dbReference type="PANTHER" id="PTHR36842:SF1">
    <property type="entry name" value="PROTEIN TOLB"/>
    <property type="match status" value="1"/>
</dbReference>
<dbReference type="InterPro" id="IPR000601">
    <property type="entry name" value="PKD_dom"/>
</dbReference>
<dbReference type="InterPro" id="IPR013783">
    <property type="entry name" value="Ig-like_fold"/>
</dbReference>
<dbReference type="InterPro" id="IPR035986">
    <property type="entry name" value="PKD_dom_sf"/>
</dbReference>
<dbReference type="CDD" id="cd00146">
    <property type="entry name" value="PKD"/>
    <property type="match status" value="2"/>
</dbReference>
<dbReference type="InterPro" id="IPR022409">
    <property type="entry name" value="PKD/Chitinase_dom"/>
</dbReference>
<name>A0A7C1GQY1_9CREN</name>
<organism evidence="3">
    <name type="scientific">Thermofilum adornatum</name>
    <dbReference type="NCBI Taxonomy" id="1365176"/>
    <lineage>
        <taxon>Archaea</taxon>
        <taxon>Thermoproteota</taxon>
        <taxon>Thermoprotei</taxon>
        <taxon>Thermofilales</taxon>
        <taxon>Thermofilaceae</taxon>
        <taxon>Thermofilum</taxon>
    </lineage>
</organism>
<dbReference type="SMART" id="SM00089">
    <property type="entry name" value="PKD"/>
    <property type="match status" value="2"/>
</dbReference>
<keyword evidence="1" id="KW-0732">Signal</keyword>
<dbReference type="InterPro" id="IPR011635">
    <property type="entry name" value="CARDB"/>
</dbReference>
<feature type="domain" description="PKD" evidence="2">
    <location>
        <begin position="1108"/>
        <end position="1168"/>
    </location>
</feature>
<dbReference type="SUPFAM" id="SSF49299">
    <property type="entry name" value="PKD domain"/>
    <property type="match status" value="2"/>
</dbReference>
<evidence type="ECO:0000259" key="2">
    <source>
        <dbReference type="PROSITE" id="PS50093"/>
    </source>
</evidence>
<evidence type="ECO:0000256" key="1">
    <source>
        <dbReference type="ARBA" id="ARBA00022729"/>
    </source>
</evidence>
<dbReference type="Pfam" id="PF18911">
    <property type="entry name" value="PKD_4"/>
    <property type="match status" value="2"/>
</dbReference>
<dbReference type="PROSITE" id="PS50093">
    <property type="entry name" value="PKD"/>
    <property type="match status" value="2"/>
</dbReference>
<feature type="domain" description="PKD" evidence="2">
    <location>
        <begin position="1170"/>
        <end position="1250"/>
    </location>
</feature>
<protein>
    <submittedName>
        <fullName evidence="3">PKD domain-containing protein</fullName>
    </submittedName>
</protein>
<proteinExistence type="predicted"/>
<comment type="caution">
    <text evidence="3">The sequence shown here is derived from an EMBL/GenBank/DDBJ whole genome shotgun (WGS) entry which is preliminary data.</text>
</comment>
<dbReference type="Gene3D" id="2.60.40.10">
    <property type="entry name" value="Immunoglobulins"/>
    <property type="match status" value="6"/>
</dbReference>
<evidence type="ECO:0000313" key="3">
    <source>
        <dbReference type="EMBL" id="HDP15972.1"/>
    </source>
</evidence>
<dbReference type="InterPro" id="IPR018466">
    <property type="entry name" value="Kre9/Knh1-like_N"/>
</dbReference>
<reference evidence="3" key="1">
    <citation type="journal article" date="2020" name="mSystems">
        <title>Genome- and Community-Level Interaction Insights into Carbon Utilization and Element Cycling Functions of Hydrothermarchaeota in Hydrothermal Sediment.</title>
        <authorList>
            <person name="Zhou Z."/>
            <person name="Liu Y."/>
            <person name="Xu W."/>
            <person name="Pan J."/>
            <person name="Luo Z.H."/>
            <person name="Li M."/>
        </authorList>
    </citation>
    <scope>NUCLEOTIDE SEQUENCE [LARGE SCALE GENOMIC DNA]</scope>
    <source>
        <strain evidence="3">SpSt-116</strain>
    </source>
</reference>
<dbReference type="EMBL" id="DSAY01000177">
    <property type="protein sequence ID" value="HDP15972.1"/>
    <property type="molecule type" value="Genomic_DNA"/>
</dbReference>